<evidence type="ECO:0000256" key="6">
    <source>
        <dbReference type="SAM" id="Phobius"/>
    </source>
</evidence>
<keyword evidence="6" id="KW-1133">Transmembrane helix</keyword>
<sequence>MRKRDFSKFYILGSLVAAIILLIFLNFFGWFEWPKKIFFKAAVPILKPFESTGRKLSDGLGILFNIKSLIRENSQLRIQNQDLISKLSKLSEVAQENKFLRQQLQIEPSFESKMVQAELVGFDPGNVGRYFLIGVGTDSGVAVNQAVILPGGFLVGKITEAKNNFSKVLELIDSDSAVFTLTQETRVGGVVRGDHGVGLILDMIPPEKEIKPQELVISSGLDGFIPNGLVIGEVENKISSESEVFQRFKIKPSINYNEIETVFIILGNR</sequence>
<dbReference type="PANTHER" id="PTHR34138:SF1">
    <property type="entry name" value="CELL SHAPE-DETERMINING PROTEIN MREC"/>
    <property type="match status" value="1"/>
</dbReference>
<organism evidence="8 9">
    <name type="scientific">Candidatus Portnoybacteria bacterium CG11_big_fil_rev_8_21_14_0_20_40_15</name>
    <dbReference type="NCBI Taxonomy" id="1974817"/>
    <lineage>
        <taxon>Bacteria</taxon>
        <taxon>Candidatus Portnoyibacteriota</taxon>
    </lineage>
</organism>
<dbReference type="PIRSF" id="PIRSF038471">
    <property type="entry name" value="MreC"/>
    <property type="match status" value="1"/>
</dbReference>
<proteinExistence type="inferred from homology"/>
<protein>
    <recommendedName>
        <fullName evidence="2 5">Cell shape-determining protein MreC</fullName>
    </recommendedName>
    <alternativeName>
        <fullName evidence="4 5">Cell shape protein MreC</fullName>
    </alternativeName>
</protein>
<dbReference type="PANTHER" id="PTHR34138">
    <property type="entry name" value="CELL SHAPE-DETERMINING PROTEIN MREC"/>
    <property type="match status" value="1"/>
</dbReference>
<dbReference type="GO" id="GO:0008360">
    <property type="term" value="P:regulation of cell shape"/>
    <property type="evidence" value="ECO:0007669"/>
    <property type="project" value="UniProtKB-KW"/>
</dbReference>
<dbReference type="InterPro" id="IPR007221">
    <property type="entry name" value="MreC"/>
</dbReference>
<dbReference type="EMBL" id="PCVO01000048">
    <property type="protein sequence ID" value="PIQ75053.1"/>
    <property type="molecule type" value="Genomic_DNA"/>
</dbReference>
<dbReference type="InterPro" id="IPR042177">
    <property type="entry name" value="Cell/Rod_1"/>
</dbReference>
<name>A0A2H0KSB5_9BACT</name>
<dbReference type="Gene3D" id="2.40.10.350">
    <property type="entry name" value="Rod shape-determining protein MreC, domain 2"/>
    <property type="match status" value="1"/>
</dbReference>
<dbReference type="Proteomes" id="UP000229317">
    <property type="component" value="Unassembled WGS sequence"/>
</dbReference>
<evidence type="ECO:0000256" key="1">
    <source>
        <dbReference type="ARBA" id="ARBA00009369"/>
    </source>
</evidence>
<keyword evidence="6" id="KW-0472">Membrane</keyword>
<comment type="similarity">
    <text evidence="1 5">Belongs to the MreC family.</text>
</comment>
<evidence type="ECO:0000256" key="5">
    <source>
        <dbReference type="PIRNR" id="PIRNR038471"/>
    </source>
</evidence>
<evidence type="ECO:0000256" key="3">
    <source>
        <dbReference type="ARBA" id="ARBA00022960"/>
    </source>
</evidence>
<dbReference type="GO" id="GO:0005886">
    <property type="term" value="C:plasma membrane"/>
    <property type="evidence" value="ECO:0007669"/>
    <property type="project" value="TreeGrafter"/>
</dbReference>
<evidence type="ECO:0000313" key="9">
    <source>
        <dbReference type="Proteomes" id="UP000229317"/>
    </source>
</evidence>
<dbReference type="InterPro" id="IPR055342">
    <property type="entry name" value="MreC_beta-barrel_core"/>
</dbReference>
<evidence type="ECO:0000259" key="7">
    <source>
        <dbReference type="Pfam" id="PF04085"/>
    </source>
</evidence>
<keyword evidence="3 5" id="KW-0133">Cell shape</keyword>
<dbReference type="Gene3D" id="2.40.10.340">
    <property type="entry name" value="Rod shape-determining protein MreC, domain 1"/>
    <property type="match status" value="1"/>
</dbReference>
<feature type="transmembrane region" description="Helical" evidence="6">
    <location>
        <begin position="9"/>
        <end position="31"/>
    </location>
</feature>
<comment type="caution">
    <text evidence="8">The sequence shown here is derived from an EMBL/GenBank/DDBJ whole genome shotgun (WGS) entry which is preliminary data.</text>
</comment>
<keyword evidence="6" id="KW-0812">Transmembrane</keyword>
<comment type="function">
    <text evidence="5">Involved in formation and maintenance of cell shape.</text>
</comment>
<gene>
    <name evidence="8" type="ORF">COV84_03095</name>
</gene>
<reference evidence="8 9" key="1">
    <citation type="submission" date="2017-09" db="EMBL/GenBank/DDBJ databases">
        <title>Depth-based differentiation of microbial function through sediment-hosted aquifers and enrichment of novel symbionts in the deep terrestrial subsurface.</title>
        <authorList>
            <person name="Probst A.J."/>
            <person name="Ladd B."/>
            <person name="Jarett J.K."/>
            <person name="Geller-Mcgrath D.E."/>
            <person name="Sieber C.M."/>
            <person name="Emerson J.B."/>
            <person name="Anantharaman K."/>
            <person name="Thomas B.C."/>
            <person name="Malmstrom R."/>
            <person name="Stieglmeier M."/>
            <person name="Klingl A."/>
            <person name="Woyke T."/>
            <person name="Ryan C.M."/>
            <person name="Banfield J.F."/>
        </authorList>
    </citation>
    <scope>NUCLEOTIDE SEQUENCE [LARGE SCALE GENOMIC DNA]</scope>
    <source>
        <strain evidence="8">CG11_big_fil_rev_8_21_14_0_20_40_15</strain>
    </source>
</reference>
<evidence type="ECO:0000313" key="8">
    <source>
        <dbReference type="EMBL" id="PIQ75053.1"/>
    </source>
</evidence>
<dbReference type="InterPro" id="IPR042175">
    <property type="entry name" value="Cell/Rod_MreC_2"/>
</dbReference>
<evidence type="ECO:0000256" key="2">
    <source>
        <dbReference type="ARBA" id="ARBA00013855"/>
    </source>
</evidence>
<evidence type="ECO:0000256" key="4">
    <source>
        <dbReference type="ARBA" id="ARBA00032089"/>
    </source>
</evidence>
<feature type="domain" description="Rod shape-determining protein MreC beta-barrel core" evidence="7">
    <location>
        <begin position="121"/>
        <end position="265"/>
    </location>
</feature>
<accession>A0A2H0KSB5</accession>
<dbReference type="Pfam" id="PF04085">
    <property type="entry name" value="MreC"/>
    <property type="match status" value="1"/>
</dbReference>
<dbReference type="AlphaFoldDB" id="A0A2H0KSB5"/>